<evidence type="ECO:0000313" key="1">
    <source>
        <dbReference type="EMBL" id="HCL02342.1"/>
    </source>
</evidence>
<accession>A0A3D2X5G1</accession>
<comment type="caution">
    <text evidence="1">The sequence shown here is derived from an EMBL/GenBank/DDBJ whole genome shotgun (WGS) entry which is preliminary data.</text>
</comment>
<proteinExistence type="predicted"/>
<reference evidence="1 2" key="1">
    <citation type="journal article" date="2018" name="Nat. Biotechnol.">
        <title>A standardized bacterial taxonomy based on genome phylogeny substantially revises the tree of life.</title>
        <authorList>
            <person name="Parks D.H."/>
            <person name="Chuvochina M."/>
            <person name="Waite D.W."/>
            <person name="Rinke C."/>
            <person name="Skarshewski A."/>
            <person name="Chaumeil P.A."/>
            <person name="Hugenholtz P."/>
        </authorList>
    </citation>
    <scope>NUCLEOTIDE SEQUENCE [LARGE SCALE GENOMIC DNA]</scope>
    <source>
        <strain evidence="1">UBA11728</strain>
    </source>
</reference>
<protein>
    <submittedName>
        <fullName evidence="1">Uncharacterized protein</fullName>
    </submittedName>
</protein>
<organism evidence="1 2">
    <name type="scientific">Lachnoclostridium phytofermentans</name>
    <dbReference type="NCBI Taxonomy" id="66219"/>
    <lineage>
        <taxon>Bacteria</taxon>
        <taxon>Bacillati</taxon>
        <taxon>Bacillota</taxon>
        <taxon>Clostridia</taxon>
        <taxon>Lachnospirales</taxon>
        <taxon>Lachnospiraceae</taxon>
    </lineage>
</organism>
<dbReference type="Proteomes" id="UP000262969">
    <property type="component" value="Unassembled WGS sequence"/>
</dbReference>
<name>A0A3D2X5G1_9FIRM</name>
<sequence length="207" mass="24251">MSAFLGPIHYWLYNKIMLQEKIVDEILSLNEEEEFVQGLDDSTVMQCGIIENQPLENMIDTGNIHGWLQERIHIVENRLSYVVTAITKENADRMEQILERVYQVGVDVFMSLEQKEEMTSAEHIFKLLNDMLLDGMPCDHVNVIVSSSSDEVEFKRTRCIHEIYWLEQGGFVMNYYEIRTKFVQGLLSNTAFEYVADEEGNYHIRRK</sequence>
<gene>
    <name evidence="1" type="ORF">DHW61_08000</name>
</gene>
<dbReference type="EMBL" id="DPVV01000260">
    <property type="protein sequence ID" value="HCL02342.1"/>
    <property type="molecule type" value="Genomic_DNA"/>
</dbReference>
<dbReference type="AlphaFoldDB" id="A0A3D2X5G1"/>
<evidence type="ECO:0000313" key="2">
    <source>
        <dbReference type="Proteomes" id="UP000262969"/>
    </source>
</evidence>